<dbReference type="EMBL" id="BQKE01000002">
    <property type="protein sequence ID" value="GJM63416.1"/>
    <property type="molecule type" value="Genomic_DNA"/>
</dbReference>
<dbReference type="Gene3D" id="2.60.420.10">
    <property type="entry name" value="Maltose phosphorylase, domain 3"/>
    <property type="match status" value="1"/>
</dbReference>
<dbReference type="SUPFAM" id="SSF48208">
    <property type="entry name" value="Six-hairpin glycosidases"/>
    <property type="match status" value="1"/>
</dbReference>
<accession>A0AAN5ANK1</accession>
<gene>
    <name evidence="2" type="ORF">PEDI_39680</name>
</gene>
<sequence length="912" mass="102453">MENCFNFGLIIKGSKGFELPPKIKEMRKLLMAIPLAVMAGCSEPTTEQKIYESEAFTVYSDKVVQGKYTAEVVGQHHMTSDYLSPENENYLRTIPFKFSINLKDNELPYNVNHQLVVRPNAEGFFESPVVTFGKLYVDKEAGVQEVLEPDSEVRFRLDMRPVLEAFEKKGYYTDVHGDKIYKEDFKGVFIAGSSFPLSYDFENLGNFGHQLTDEDGDGIFEITLKMNYRHPDRYVKTDWELSKDISAYPQLETEMPLLKALYDMALEETVLLSEADGTFRTGAKWEGVWTRDVSYAIALGMGMADVERAKTSLLKKVKRDRIIQDTGSGGAWPVSSDRTTWSLAAWEIYAVTGDPEWLNFAYKVIKNSVEDDREVILDHATGLMRGESSFLDWRVQTYPRWMDNVDIYRSMNLGTNAVHYRTYQILADMAGILGKSEDQKAFIQYGEDLKKAINEYLWLPEQKYYGQYLYGRRYMVTSPKSETLGEAFTVLFGIADGQRAADVIANTPMVAYGAPCVYPQIPNMTPYHNDGIWPFVQGFWNLAAAKSGNGEAVAQGLAGMYRAAALFLTNKENMVADNGDFITSLNSDRQLWSVAGNLGMVYKLLFGMQVSPEGNVDFNPVIPKDFENKMKLTGFKLRGKIFDISIEGYGNQIKSFKVDGKRSNVHSVALAGEGKHQVEIVMANNDLGKGLTVLPNKYHLPMPEAKVEGDQFKWNTVEGALKYEVFVDGKSAGMVESTYVPAEALKEYAVRAVDSEGDVSFLSQPVLADAQKVQTVAIKPYVKDKNQKISKAIPEMVDLTKERNTHISWTVNEKAAGKYFVWFDYTNGAGPWNTDNKCATRTLKVNGKSVGPIVMAQRGANEWASVGQTNIIEVTLKKGKNTFSLDFEAFNENMNVDENTALLGKLYIQAME</sequence>
<dbReference type="Proteomes" id="UP001310022">
    <property type="component" value="Unassembled WGS sequence"/>
</dbReference>
<dbReference type="InterPro" id="IPR012341">
    <property type="entry name" value="6hp_glycosidase-like_sf"/>
</dbReference>
<evidence type="ECO:0000313" key="2">
    <source>
        <dbReference type="EMBL" id="GJM63416.1"/>
    </source>
</evidence>
<feature type="domain" description="Alpha-L-rhamnosidase six-hairpin glycosidase" evidence="1">
    <location>
        <begin position="339"/>
        <end position="463"/>
    </location>
</feature>
<dbReference type="Gene3D" id="2.60.120.260">
    <property type="entry name" value="Galactose-binding domain-like"/>
    <property type="match status" value="1"/>
</dbReference>
<dbReference type="GO" id="GO:0005975">
    <property type="term" value="P:carbohydrate metabolic process"/>
    <property type="evidence" value="ECO:0007669"/>
    <property type="project" value="InterPro"/>
</dbReference>
<dbReference type="AlphaFoldDB" id="A0AAN5ANK1"/>
<dbReference type="Pfam" id="PF17389">
    <property type="entry name" value="Bac_rhamnosid6H"/>
    <property type="match status" value="1"/>
</dbReference>
<evidence type="ECO:0000259" key="1">
    <source>
        <dbReference type="Pfam" id="PF17389"/>
    </source>
</evidence>
<proteinExistence type="predicted"/>
<protein>
    <recommendedName>
        <fullName evidence="1">Alpha-L-rhamnosidase six-hairpin glycosidase domain-containing protein</fullName>
    </recommendedName>
</protein>
<organism evidence="2 3">
    <name type="scientific">Persicobacter diffluens</name>
    <dbReference type="NCBI Taxonomy" id="981"/>
    <lineage>
        <taxon>Bacteria</taxon>
        <taxon>Pseudomonadati</taxon>
        <taxon>Bacteroidota</taxon>
        <taxon>Cytophagia</taxon>
        <taxon>Cytophagales</taxon>
        <taxon>Persicobacteraceae</taxon>
        <taxon>Persicobacter</taxon>
    </lineage>
</organism>
<name>A0AAN5ANK1_9BACT</name>
<keyword evidence="3" id="KW-1185">Reference proteome</keyword>
<evidence type="ECO:0000313" key="3">
    <source>
        <dbReference type="Proteomes" id="UP001310022"/>
    </source>
</evidence>
<comment type="caution">
    <text evidence="2">The sequence shown here is derived from an EMBL/GenBank/DDBJ whole genome shotgun (WGS) entry which is preliminary data.</text>
</comment>
<reference evidence="2 3" key="1">
    <citation type="submission" date="2021-12" db="EMBL/GenBank/DDBJ databases">
        <title>Genome sequencing of bacteria with rrn-lacking chromosome and rrn-plasmid.</title>
        <authorList>
            <person name="Anda M."/>
            <person name="Iwasaki W."/>
        </authorList>
    </citation>
    <scope>NUCLEOTIDE SEQUENCE [LARGE SCALE GENOMIC DNA]</scope>
    <source>
        <strain evidence="2 3">NBRC 15940</strain>
    </source>
</reference>
<dbReference type="Gene3D" id="1.50.10.10">
    <property type="match status" value="1"/>
</dbReference>
<dbReference type="InterPro" id="IPR008928">
    <property type="entry name" value="6-hairpin_glycosidase_sf"/>
</dbReference>
<dbReference type="InterPro" id="IPR035396">
    <property type="entry name" value="Bac_rhamnosid6H"/>
</dbReference>